<dbReference type="PANTHER" id="PTHR10145:SF6">
    <property type="entry name" value="TRANSCRIPTION ELONGATION FACTOR SPT6"/>
    <property type="match status" value="1"/>
</dbReference>
<dbReference type="FunFam" id="2.40.50.140:FF:000429">
    <property type="entry name" value="Transcription elongation factor SPT6"/>
    <property type="match status" value="1"/>
</dbReference>
<dbReference type="InterPro" id="IPR010994">
    <property type="entry name" value="RuvA_2-like"/>
</dbReference>
<gene>
    <name evidence="2" type="ORF">PACLA_8A072447</name>
</gene>
<dbReference type="Pfam" id="PF14633">
    <property type="entry name" value="SH2_2"/>
    <property type="match status" value="1"/>
</dbReference>
<dbReference type="Gene3D" id="1.10.10.2740">
    <property type="entry name" value="Spt6, Death-like domain"/>
    <property type="match status" value="1"/>
</dbReference>
<reference evidence="2" key="1">
    <citation type="submission" date="2020-04" db="EMBL/GenBank/DDBJ databases">
        <authorList>
            <person name="Alioto T."/>
            <person name="Alioto T."/>
            <person name="Gomez Garrido J."/>
        </authorList>
    </citation>
    <scope>NUCLEOTIDE SEQUENCE</scope>
    <source>
        <strain evidence="2">A484AB</strain>
    </source>
</reference>
<dbReference type="InterPro" id="IPR035420">
    <property type="entry name" value="Spt6_SH2"/>
</dbReference>
<evidence type="ECO:0000313" key="3">
    <source>
        <dbReference type="Proteomes" id="UP001152795"/>
    </source>
</evidence>
<keyword evidence="2" id="KW-0251">Elongation factor</keyword>
<dbReference type="EMBL" id="CACRXK020017083">
    <property type="protein sequence ID" value="CAB4030711.1"/>
    <property type="molecule type" value="Genomic_DNA"/>
</dbReference>
<feature type="compositionally biased region" description="Low complexity" evidence="1">
    <location>
        <begin position="531"/>
        <end position="540"/>
    </location>
</feature>
<dbReference type="CDD" id="cd09918">
    <property type="entry name" value="SH2_Nterm_SPT6_like"/>
    <property type="match status" value="1"/>
</dbReference>
<dbReference type="PROSITE" id="PS50001">
    <property type="entry name" value="SH2"/>
    <property type="match status" value="1"/>
</dbReference>
<dbReference type="InterPro" id="IPR035019">
    <property type="entry name" value="Spt6_SH2_N"/>
</dbReference>
<comment type="caution">
    <text evidence="2">The sequence shown here is derived from an EMBL/GenBank/DDBJ whole genome shotgun (WGS) entry which is preliminary data.</text>
</comment>
<accession>A0A6S7JJ04</accession>
<dbReference type="GO" id="GO:0008023">
    <property type="term" value="C:transcription elongation factor complex"/>
    <property type="evidence" value="ECO:0007669"/>
    <property type="project" value="TreeGrafter"/>
</dbReference>
<feature type="region of interest" description="Disordered" evidence="1">
    <location>
        <begin position="499"/>
        <end position="547"/>
    </location>
</feature>
<dbReference type="GO" id="GO:0034728">
    <property type="term" value="P:nucleosome organization"/>
    <property type="evidence" value="ECO:0007669"/>
    <property type="project" value="TreeGrafter"/>
</dbReference>
<keyword evidence="2" id="KW-0648">Protein biosynthesis</keyword>
<keyword evidence="3" id="KW-1185">Reference proteome</keyword>
<dbReference type="SMART" id="SM00316">
    <property type="entry name" value="S1"/>
    <property type="match status" value="1"/>
</dbReference>
<dbReference type="OrthoDB" id="6020303at2759"/>
<dbReference type="PROSITE" id="PS50126">
    <property type="entry name" value="S1"/>
    <property type="match status" value="1"/>
</dbReference>
<dbReference type="Pfam" id="PF17674">
    <property type="entry name" value="HHH_9"/>
    <property type="match status" value="1"/>
</dbReference>
<dbReference type="FunFam" id="1.10.10.2740:FF:000001">
    <property type="entry name" value="Transcription elongation factor spt6"/>
    <property type="match status" value="1"/>
</dbReference>
<dbReference type="GO" id="GO:0003746">
    <property type="term" value="F:translation elongation factor activity"/>
    <property type="evidence" value="ECO:0007669"/>
    <property type="project" value="UniProtKB-KW"/>
</dbReference>
<dbReference type="Gene3D" id="1.10.150.850">
    <property type="entry name" value="Spt6, helix-hairpin-helix domain"/>
    <property type="match status" value="1"/>
</dbReference>
<dbReference type="InterPro" id="IPR035018">
    <property type="entry name" value="Spt6_SH2_C"/>
</dbReference>
<protein>
    <submittedName>
        <fullName evidence="2">Transcription elongation factor SPT6</fullName>
    </submittedName>
</protein>
<dbReference type="InterPro" id="IPR042066">
    <property type="entry name" value="Spt6_death-like"/>
</dbReference>
<dbReference type="InterPro" id="IPR017072">
    <property type="entry name" value="TF_Spt6"/>
</dbReference>
<dbReference type="FunFam" id="3.30.505.10:FF:000089">
    <property type="entry name" value="Transcription elongation factor spt6"/>
    <property type="match status" value="1"/>
</dbReference>
<dbReference type="Gene3D" id="3.30.505.10">
    <property type="entry name" value="SH2 domain"/>
    <property type="match status" value="2"/>
</dbReference>
<dbReference type="InterPro" id="IPR003029">
    <property type="entry name" value="S1_domain"/>
</dbReference>
<evidence type="ECO:0000313" key="2">
    <source>
        <dbReference type="EMBL" id="CAB4030711.1"/>
    </source>
</evidence>
<dbReference type="SMART" id="SM00252">
    <property type="entry name" value="SH2"/>
    <property type="match status" value="1"/>
</dbReference>
<dbReference type="CDD" id="cd09928">
    <property type="entry name" value="SH2_Cterm_SPT6_like"/>
    <property type="match status" value="1"/>
</dbReference>
<dbReference type="InterPro" id="IPR041692">
    <property type="entry name" value="HHH_9"/>
</dbReference>
<dbReference type="Gene3D" id="3.30.420.140">
    <property type="entry name" value="YqgF/RNase H-like domain"/>
    <property type="match status" value="1"/>
</dbReference>
<dbReference type="GO" id="GO:0031491">
    <property type="term" value="F:nucleosome binding"/>
    <property type="evidence" value="ECO:0007669"/>
    <property type="project" value="TreeGrafter"/>
</dbReference>
<dbReference type="InterPro" id="IPR036860">
    <property type="entry name" value="SH2_dom_sf"/>
</dbReference>
<dbReference type="GO" id="GO:0042393">
    <property type="term" value="F:histone binding"/>
    <property type="evidence" value="ECO:0007669"/>
    <property type="project" value="TreeGrafter"/>
</dbReference>
<dbReference type="PANTHER" id="PTHR10145">
    <property type="entry name" value="TRANSCRIPTION ELONGATION FACTOR SPT6"/>
    <property type="match status" value="1"/>
</dbReference>
<dbReference type="InterPro" id="IPR000980">
    <property type="entry name" value="SH2"/>
</dbReference>
<dbReference type="FunFam" id="3.30.505.10:FF:000030">
    <property type="entry name" value="Transcription elongation factor spt6"/>
    <property type="match status" value="1"/>
</dbReference>
<feature type="compositionally biased region" description="Polar residues" evidence="1">
    <location>
        <begin position="505"/>
        <end position="518"/>
    </location>
</feature>
<dbReference type="Gene3D" id="2.40.50.140">
    <property type="entry name" value="Nucleic acid-binding proteins"/>
    <property type="match status" value="1"/>
</dbReference>
<dbReference type="SUPFAM" id="SSF47781">
    <property type="entry name" value="RuvA domain 2-like"/>
    <property type="match status" value="1"/>
</dbReference>
<dbReference type="GO" id="GO:0140673">
    <property type="term" value="P:transcription elongation-coupled chromatin remodeling"/>
    <property type="evidence" value="ECO:0007669"/>
    <property type="project" value="InterPro"/>
</dbReference>
<name>A0A6S7JJ04_PARCT</name>
<dbReference type="Proteomes" id="UP001152795">
    <property type="component" value="Unassembled WGS sequence"/>
</dbReference>
<dbReference type="InterPro" id="IPR037027">
    <property type="entry name" value="YqgF/RNaseH-like_dom_sf"/>
</dbReference>
<dbReference type="AlphaFoldDB" id="A0A6S7JJ04"/>
<dbReference type="SUPFAM" id="SSF50249">
    <property type="entry name" value="Nucleic acid-binding proteins"/>
    <property type="match status" value="1"/>
</dbReference>
<organism evidence="2 3">
    <name type="scientific">Paramuricea clavata</name>
    <name type="common">Red gorgonian</name>
    <name type="synonym">Violescent sea-whip</name>
    <dbReference type="NCBI Taxonomy" id="317549"/>
    <lineage>
        <taxon>Eukaryota</taxon>
        <taxon>Metazoa</taxon>
        <taxon>Cnidaria</taxon>
        <taxon>Anthozoa</taxon>
        <taxon>Octocorallia</taxon>
        <taxon>Malacalcyonacea</taxon>
        <taxon>Plexauridae</taxon>
        <taxon>Paramuricea</taxon>
    </lineage>
</organism>
<dbReference type="GO" id="GO:0003676">
    <property type="term" value="F:nucleic acid binding"/>
    <property type="evidence" value="ECO:0007669"/>
    <property type="project" value="InterPro"/>
</dbReference>
<proteinExistence type="predicted"/>
<dbReference type="InterPro" id="IPR012340">
    <property type="entry name" value="NA-bd_OB-fold"/>
</dbReference>
<evidence type="ECO:0000256" key="1">
    <source>
        <dbReference type="SAM" id="MobiDB-lite"/>
    </source>
</evidence>
<sequence length="605" mass="69457">MGPKVFLNTAGFIKIDTSSLNENTVNYIEVLDGSRIHPETYEWARKMAVDALEYDETTEDANPSAALEEILESPERLKDLDLDAFAEELERQGYGNKRTTLYDIRDELFGRYKDRRPPYREMSVDERFRLLTGETRETLHYGKLVTCIVTGFAYRKPNRDRLDSADPVKDDETGLWQCPFCTNNTFTDLSEVWTHFDNGSCPGQIVGVRMRLENGINGFIPTKMISDKHIKSPQDRVKIGLMVHCRVTKINVERFQVDLTCRSSDLEDRDAKYSKLKDTYFDQPAEDRDKKAIKDAQKKANRPSYMKRVIVHPVFQNIAFKDAEKKLAGMEQGECIVRPSSKGSDHLTVTWKVDEGIYQHIDIKEQGKKNAFSLGKSLWIENEEFEDLDEIIARHIQPMATLARDVLTHRYYKDTEGGSRTIMQEHLKTEKTKNPKRIPYFLSSTKECPGKFILGYMPRTKARIEFVSVTPDGYKYRGRIHATLNALFKWFKEHFRDPIPGVSPRQRSTGGTETNTPYTPGDFTPARDSTPRGSTPRTTPQVDPSKILPQLRQAFPGGVLKDPQMYTNLAAAVAQQSPQTSRAQYPQFGYTQQFSQQYQQPTYSR</sequence>
<dbReference type="Pfam" id="PF00575">
    <property type="entry name" value="S1"/>
    <property type="match status" value="1"/>
</dbReference>
<dbReference type="SUPFAM" id="SSF55550">
    <property type="entry name" value="SH2 domain"/>
    <property type="match status" value="1"/>
</dbReference>